<accession>X1ILP9</accession>
<evidence type="ECO:0000313" key="1">
    <source>
        <dbReference type="EMBL" id="GAH67024.1"/>
    </source>
</evidence>
<protein>
    <recommendedName>
        <fullName evidence="2">Glycosyltransferase 2-like domain-containing protein</fullName>
    </recommendedName>
</protein>
<reference evidence="1" key="1">
    <citation type="journal article" date="2014" name="Front. Microbiol.">
        <title>High frequency of phylogenetically diverse reductive dehalogenase-homologous genes in deep subseafloor sedimentary metagenomes.</title>
        <authorList>
            <person name="Kawai M."/>
            <person name="Futagami T."/>
            <person name="Toyoda A."/>
            <person name="Takaki Y."/>
            <person name="Nishi S."/>
            <person name="Hori S."/>
            <person name="Arai W."/>
            <person name="Tsubouchi T."/>
            <person name="Morono Y."/>
            <person name="Uchiyama I."/>
            <person name="Ito T."/>
            <person name="Fujiyama A."/>
            <person name="Inagaki F."/>
            <person name="Takami H."/>
        </authorList>
    </citation>
    <scope>NUCLEOTIDE SEQUENCE</scope>
    <source>
        <strain evidence="1">Expedition CK06-06</strain>
    </source>
</reference>
<proteinExistence type="predicted"/>
<dbReference type="GO" id="GO:0006487">
    <property type="term" value="P:protein N-linked glycosylation"/>
    <property type="evidence" value="ECO:0007669"/>
    <property type="project" value="TreeGrafter"/>
</dbReference>
<dbReference type="InterPro" id="IPR029044">
    <property type="entry name" value="Nucleotide-diphossugar_trans"/>
</dbReference>
<dbReference type="EMBL" id="BARU01034736">
    <property type="protein sequence ID" value="GAH67024.1"/>
    <property type="molecule type" value="Genomic_DNA"/>
</dbReference>
<evidence type="ECO:0008006" key="2">
    <source>
        <dbReference type="Google" id="ProtNLM"/>
    </source>
</evidence>
<feature type="non-terminal residue" evidence="1">
    <location>
        <position position="1"/>
    </location>
</feature>
<dbReference type="AlphaFoldDB" id="X1ILP9"/>
<dbReference type="PANTHER" id="PTHR10859">
    <property type="entry name" value="GLYCOSYL TRANSFERASE"/>
    <property type="match status" value="1"/>
</dbReference>
<dbReference type="Gene3D" id="3.90.550.10">
    <property type="entry name" value="Spore Coat Polysaccharide Biosynthesis Protein SpsA, Chain A"/>
    <property type="match status" value="1"/>
</dbReference>
<organism evidence="1">
    <name type="scientific">marine sediment metagenome</name>
    <dbReference type="NCBI Taxonomy" id="412755"/>
    <lineage>
        <taxon>unclassified sequences</taxon>
        <taxon>metagenomes</taxon>
        <taxon>ecological metagenomes</taxon>
    </lineage>
</organism>
<dbReference type="PANTHER" id="PTHR10859:SF91">
    <property type="entry name" value="DOLICHYL-PHOSPHATE BETA-GLUCOSYLTRANSFERASE"/>
    <property type="match status" value="1"/>
</dbReference>
<name>X1ILP9_9ZZZZ</name>
<sequence>KARIISGDRLNNPLNMPTIRFIANKLMSWIVSLLAGQSISDSQCGLKIISREVFLNLDFECQGFDFDSEILLKAGRKGYKIVSGEIECIYFKGRKSKIHPVKDLFRFVRLIIKLIV</sequence>
<gene>
    <name evidence="1" type="ORF">S03H2_54478</name>
</gene>
<comment type="caution">
    <text evidence="1">The sequence shown here is derived from an EMBL/GenBank/DDBJ whole genome shotgun (WGS) entry which is preliminary data.</text>
</comment>
<dbReference type="SUPFAM" id="SSF53448">
    <property type="entry name" value="Nucleotide-diphospho-sugar transferases"/>
    <property type="match status" value="1"/>
</dbReference>